<feature type="signal peptide" evidence="1">
    <location>
        <begin position="1"/>
        <end position="27"/>
    </location>
</feature>
<dbReference type="EMBL" id="CP041405">
    <property type="protein sequence ID" value="QDM43246.1"/>
    <property type="molecule type" value="Genomic_DNA"/>
</dbReference>
<keyword evidence="1" id="KW-0732">Signal</keyword>
<keyword evidence="6" id="KW-1185">Reference proteome</keyword>
<reference evidence="4 5" key="1">
    <citation type="submission" date="2019-07" db="EMBL/GenBank/DDBJ databases">
        <title>Paenibacillus thiaminolyticus NRRL B-4156.</title>
        <authorList>
            <person name="Hehnly C."/>
            <person name="Zhang L."/>
        </authorList>
    </citation>
    <scope>NUCLEOTIDE SEQUENCE [LARGE SCALE GENOMIC DNA]</scope>
    <source>
        <strain evidence="4 5">NRRL B-4156</strain>
    </source>
</reference>
<dbReference type="AlphaFoldDB" id="A0AAP9DVD0"/>
<dbReference type="Proteomes" id="UP000315377">
    <property type="component" value="Chromosome"/>
</dbReference>
<dbReference type="GeneID" id="76995679"/>
<dbReference type="Pfam" id="PF07833">
    <property type="entry name" value="Cu_amine_oxidN1"/>
    <property type="match status" value="1"/>
</dbReference>
<name>A0AAP9DVD0_PANTH</name>
<reference evidence="3 6" key="2">
    <citation type="submission" date="2022-05" db="EMBL/GenBank/DDBJ databases">
        <title>Genome Sequencing of Bee-Associated Microbes.</title>
        <authorList>
            <person name="Dunlap C."/>
        </authorList>
    </citation>
    <scope>NUCLEOTIDE SEQUENCE [LARGE SCALE GENOMIC DNA]</scope>
    <source>
        <strain evidence="3 6">NRRL B-14613</strain>
    </source>
</reference>
<evidence type="ECO:0000313" key="5">
    <source>
        <dbReference type="Proteomes" id="UP000315377"/>
    </source>
</evidence>
<evidence type="ECO:0000259" key="2">
    <source>
        <dbReference type="Pfam" id="PF07833"/>
    </source>
</evidence>
<gene>
    <name evidence="4" type="ORF">FLT43_06775</name>
    <name evidence="3" type="ORF">M5W83_17495</name>
</gene>
<evidence type="ECO:0000313" key="3">
    <source>
        <dbReference type="EMBL" id="MCY9608940.1"/>
    </source>
</evidence>
<dbReference type="SUPFAM" id="SSF55383">
    <property type="entry name" value="Copper amine oxidase, domain N"/>
    <property type="match status" value="1"/>
</dbReference>
<evidence type="ECO:0000313" key="6">
    <source>
        <dbReference type="Proteomes" id="UP001209276"/>
    </source>
</evidence>
<feature type="domain" description="Copper amine oxidase-like N-terminal" evidence="2">
    <location>
        <begin position="57"/>
        <end position="154"/>
    </location>
</feature>
<dbReference type="RefSeq" id="WP_087442429.1">
    <property type="nucleotide sequence ID" value="NZ_CABMNB010000025.1"/>
</dbReference>
<dbReference type="InterPro" id="IPR012854">
    <property type="entry name" value="Cu_amine_oxidase-like_N"/>
</dbReference>
<accession>A0AAP9DVD0</accession>
<dbReference type="EMBL" id="JAMDMM010000032">
    <property type="protein sequence ID" value="MCY9608940.1"/>
    <property type="molecule type" value="Genomic_DNA"/>
</dbReference>
<protein>
    <submittedName>
        <fullName evidence="4">Copper amine oxidase N-terminal domain-containing protein</fullName>
    </submittedName>
</protein>
<dbReference type="Proteomes" id="UP001209276">
    <property type="component" value="Unassembled WGS sequence"/>
</dbReference>
<evidence type="ECO:0000313" key="4">
    <source>
        <dbReference type="EMBL" id="QDM43246.1"/>
    </source>
</evidence>
<dbReference type="Gene3D" id="3.30.457.10">
    <property type="entry name" value="Copper amine oxidase-like, N-terminal domain"/>
    <property type="match status" value="1"/>
</dbReference>
<organism evidence="4 5">
    <name type="scientific">Paenibacillus thiaminolyticus</name>
    <name type="common">Bacillus thiaminolyticus</name>
    <dbReference type="NCBI Taxonomy" id="49283"/>
    <lineage>
        <taxon>Bacteria</taxon>
        <taxon>Bacillati</taxon>
        <taxon>Bacillota</taxon>
        <taxon>Bacilli</taxon>
        <taxon>Bacillales</taxon>
        <taxon>Paenibacillaceae</taxon>
        <taxon>Paenibacillus</taxon>
    </lineage>
</organism>
<sequence length="165" mass="18554">MQATLRTLGMIMLIGALVASFTLPASAAKEEDQPRAVKLTRDPVSVLVVDKDGEPITENGLLIDSKTYVPIMDISEAFQFKVRWEAISHTVYIDGPEDDIAWNSLTNKMKVNGKDTKLTTLPKVIKGKTYVPIQLLHDVFLFDFTWEGKSRTVTLWLDPQPYNTE</sequence>
<dbReference type="InterPro" id="IPR036582">
    <property type="entry name" value="Mao_N_sf"/>
</dbReference>
<proteinExistence type="predicted"/>
<evidence type="ECO:0000256" key="1">
    <source>
        <dbReference type="SAM" id="SignalP"/>
    </source>
</evidence>
<feature type="chain" id="PRO_5042848720" evidence="1">
    <location>
        <begin position="28"/>
        <end position="165"/>
    </location>
</feature>